<accession>A0A4Y6ELZ8</accession>
<keyword evidence="1" id="KW-0378">Hydrolase</keyword>
<keyword evidence="1" id="KW-0645">Protease</keyword>
<dbReference type="GeneID" id="80019394"/>
<dbReference type="RefSeq" id="YP_010754793.1">
    <property type="nucleotide sequence ID" value="NC_073464.1"/>
</dbReference>
<protein>
    <submittedName>
        <fullName evidence="1">Capsid maturation protease</fullName>
    </submittedName>
</protein>
<organism evidence="1 2">
    <name type="scientific">Mycobacterium phage LilSpotty</name>
    <dbReference type="NCBI Taxonomy" id="2588512"/>
    <lineage>
        <taxon>Viruses</taxon>
        <taxon>Duplodnaviria</taxon>
        <taxon>Heunggongvirae</taxon>
        <taxon>Uroviricota</taxon>
        <taxon>Caudoviricetes</taxon>
        <taxon>Lilspottyvirus</taxon>
        <taxon>Lilspottyvirus lilspotty</taxon>
    </lineage>
</organism>
<reference evidence="1 2" key="1">
    <citation type="submission" date="2019-05" db="EMBL/GenBank/DDBJ databases">
        <authorList>
            <person name="Kim R."/>
            <person name="Haleblian K.L."/>
            <person name="Torres C.-L.T."/>
            <person name="Chong M.Y."/>
            <person name="Duong K."/>
            <person name="Lee C."/>
            <person name="Lai L.T."/>
            <person name="Ballew A.S."/>
            <person name="Ly A.M."/>
            <person name="Wu S."/>
            <person name="Ngo R.T."/>
            <person name="Freise A.C."/>
            <person name="Reddi K."/>
            <person name="Moberg-Parker J."/>
            <person name="Garlena R.A."/>
            <person name="Russell D.A."/>
            <person name="Pope W.H."/>
            <person name="Jacobs-Sera D."/>
            <person name="Hatfull G.F."/>
        </authorList>
    </citation>
    <scope>NUCLEOTIDE SEQUENCE [LARGE SCALE GENOMIC DNA]</scope>
</reference>
<dbReference type="KEGG" id="vg:80019394"/>
<dbReference type="InterPro" id="IPR057369">
    <property type="entry name" value="VG15"/>
</dbReference>
<name>A0A4Y6ELZ8_9CAUD</name>
<dbReference type="Proteomes" id="UP000318419">
    <property type="component" value="Genome"/>
</dbReference>
<dbReference type="Pfam" id="PF25310">
    <property type="entry name" value="VG15"/>
    <property type="match status" value="1"/>
</dbReference>
<keyword evidence="2" id="KW-1185">Reference proteome</keyword>
<proteinExistence type="predicted"/>
<dbReference type="EMBL" id="MK977707">
    <property type="protein sequence ID" value="QDF19736.1"/>
    <property type="molecule type" value="Genomic_DNA"/>
</dbReference>
<evidence type="ECO:0000313" key="2">
    <source>
        <dbReference type="Proteomes" id="UP000318419"/>
    </source>
</evidence>
<dbReference type="GO" id="GO:0008233">
    <property type="term" value="F:peptidase activity"/>
    <property type="evidence" value="ECO:0007669"/>
    <property type="project" value="UniProtKB-KW"/>
</dbReference>
<evidence type="ECO:0000313" key="1">
    <source>
        <dbReference type="EMBL" id="QDF19736.1"/>
    </source>
</evidence>
<sequence>MALAVSEFQLLLVQLAADLGIRLGRLFTRIDRLDKSEAFAFITDAYPELALPYIASSGELAVQFYNDQPTVSDFVAEPIDLIPDDRLAASGRWALTQNDPVHAITGSAERAVLDQSRDTILENVEAEAGATWARHASANACPFCRMLCTRGAAYLTRGSAGFKSHDNCHCVPAMVRPGDRYEPAPYVQQWEDEYKQARGDADSGDPKAILNAWARNLRK</sequence>
<dbReference type="GO" id="GO:0006508">
    <property type="term" value="P:proteolysis"/>
    <property type="evidence" value="ECO:0007669"/>
    <property type="project" value="UniProtKB-KW"/>
</dbReference>
<gene>
    <name evidence="1" type="primary">4</name>
    <name evidence="1" type="ORF">SEA_LILSPOTTY_4</name>
</gene>